<dbReference type="RefSeq" id="WP_306958701.1">
    <property type="nucleotide sequence ID" value="NZ_JAUSRG010000001.1"/>
</dbReference>
<accession>A0AAW8DBX1</accession>
<comment type="caution">
    <text evidence="1">The sequence shown here is derived from an EMBL/GenBank/DDBJ whole genome shotgun (WGS) entry which is preliminary data.</text>
</comment>
<sequence length="177" mass="18912">MMRINDLLSMDPALRRYTSIAEMDPLAEEDALQEAQVLDVRFDALAGIAGILFDLRQALQLREANTGVLVAQGVHGLTWAGPGRNTALTAWSIGSSIPRARDQLFELSLAMWPYPGARLSLIAEDAAFFVGNVPGLAEAPPDYIGRDRAALGHEVSSWDSLFEPTSAVFLGGTGSGG</sequence>
<gene>
    <name evidence="1" type="ORF">J2S90_000047</name>
    <name evidence="2" type="ORF">J2S93_001656</name>
</gene>
<evidence type="ECO:0000313" key="2">
    <source>
        <dbReference type="EMBL" id="MDQ0180240.1"/>
    </source>
</evidence>
<keyword evidence="3" id="KW-1185">Reference proteome</keyword>
<reference evidence="1 3" key="1">
    <citation type="submission" date="2023-07" db="EMBL/GenBank/DDBJ databases">
        <title>Sorghum-associated microbial communities from plants grown in Nebraska, USA.</title>
        <authorList>
            <person name="Schachtman D."/>
        </authorList>
    </citation>
    <scope>NUCLEOTIDE SEQUENCE</scope>
    <source>
        <strain evidence="1">DS1006</strain>
        <strain evidence="2 3">DS1016</strain>
    </source>
</reference>
<dbReference type="EMBL" id="JAUSRG010000001">
    <property type="protein sequence ID" value="MDP9903107.1"/>
    <property type="molecule type" value="Genomic_DNA"/>
</dbReference>
<dbReference type="EMBL" id="JAUSTF010000002">
    <property type="protein sequence ID" value="MDQ0180240.1"/>
    <property type="molecule type" value="Genomic_DNA"/>
</dbReference>
<dbReference type="Proteomes" id="UP001242995">
    <property type="component" value="Unassembled WGS sequence"/>
</dbReference>
<dbReference type="AlphaFoldDB" id="A0AAW8DBX1"/>
<proteinExistence type="predicted"/>
<evidence type="ECO:0000313" key="4">
    <source>
        <dbReference type="Proteomes" id="UP001242995"/>
    </source>
</evidence>
<organism evidence="1 4">
    <name type="scientific">Arthrobacter bambusae</name>
    <dbReference type="NCBI Taxonomy" id="1338426"/>
    <lineage>
        <taxon>Bacteria</taxon>
        <taxon>Bacillati</taxon>
        <taxon>Actinomycetota</taxon>
        <taxon>Actinomycetes</taxon>
        <taxon>Micrococcales</taxon>
        <taxon>Micrococcaceae</taxon>
        <taxon>Arthrobacter</taxon>
    </lineage>
</organism>
<protein>
    <submittedName>
        <fullName evidence="1">Uncharacterized protein</fullName>
    </submittedName>
</protein>
<dbReference type="Proteomes" id="UP001230951">
    <property type="component" value="Unassembled WGS sequence"/>
</dbReference>
<evidence type="ECO:0000313" key="3">
    <source>
        <dbReference type="Proteomes" id="UP001230951"/>
    </source>
</evidence>
<evidence type="ECO:0000313" key="1">
    <source>
        <dbReference type="EMBL" id="MDP9903107.1"/>
    </source>
</evidence>
<name>A0AAW8DBX1_9MICC</name>